<dbReference type="NCBIfam" id="NF033542">
    <property type="entry name" value="transpos_IS110"/>
    <property type="match status" value="1"/>
</dbReference>
<feature type="domain" description="Transposase IS110-like N-terminal" evidence="2">
    <location>
        <begin position="60"/>
        <end position="198"/>
    </location>
</feature>
<feature type="domain" description="Transposase IS116/IS110/IS902 C-terminal" evidence="3">
    <location>
        <begin position="262"/>
        <end position="341"/>
    </location>
</feature>
<dbReference type="AlphaFoldDB" id="A0A1C3XJ42"/>
<evidence type="ECO:0000313" key="4">
    <source>
        <dbReference type="EMBL" id="SCB52302.1"/>
    </source>
</evidence>
<dbReference type="Proteomes" id="UP000183174">
    <property type="component" value="Unassembled WGS sequence"/>
</dbReference>
<evidence type="ECO:0000313" key="5">
    <source>
        <dbReference type="Proteomes" id="UP000183174"/>
    </source>
</evidence>
<evidence type="ECO:0000256" key="1">
    <source>
        <dbReference type="SAM" id="Coils"/>
    </source>
</evidence>
<dbReference type="EMBL" id="FMAE01000030">
    <property type="protein sequence ID" value="SCB52302.1"/>
    <property type="molecule type" value="Genomic_DNA"/>
</dbReference>
<dbReference type="GO" id="GO:0004803">
    <property type="term" value="F:transposase activity"/>
    <property type="evidence" value="ECO:0007669"/>
    <property type="project" value="InterPro"/>
</dbReference>
<sequence length="388" mass="43214">MLLGMLAPSIARGVIDRSWRRRPTVGPVIPHPHIMRWTVPALISCEEPPEGERAMAMMTIGLDISKSWFQIHWITADGEIIRKKLARGKVLDFFSRLPSCLVGLEACGSAHHWARELIKLGHRARLTPARYVRAYVKTNKHDAADAEACWEAVQRPGMRFVPVKSAEQQGLLMLHRTRDLLTRQRTGATNALRGHLGELAIVTGKGKANARELMALVDVDDRIPQSARRALSILVDQINDLELNIESYEKMILATARDNEVCRRLMKVAGIGPFAATALAASVDHPQHFASARHFAAWLGLVPKQHSTGGKERLGGISKRGDGYIRKLLIHGARAAVHRVRIHQVTNTWIIELLGRRPFNVVTVALAHKTARIAWAIMANGEEYRARA</sequence>
<dbReference type="InterPro" id="IPR003346">
    <property type="entry name" value="Transposase_20"/>
</dbReference>
<evidence type="ECO:0000259" key="3">
    <source>
        <dbReference type="Pfam" id="PF02371"/>
    </source>
</evidence>
<organism evidence="4 5">
    <name type="scientific">Bradyrhizobium yuanmingense</name>
    <dbReference type="NCBI Taxonomy" id="108015"/>
    <lineage>
        <taxon>Bacteria</taxon>
        <taxon>Pseudomonadati</taxon>
        <taxon>Pseudomonadota</taxon>
        <taxon>Alphaproteobacteria</taxon>
        <taxon>Hyphomicrobiales</taxon>
        <taxon>Nitrobacteraceae</taxon>
        <taxon>Bradyrhizobium</taxon>
    </lineage>
</organism>
<feature type="coiled-coil region" evidence="1">
    <location>
        <begin position="231"/>
        <end position="258"/>
    </location>
</feature>
<keyword evidence="1" id="KW-0175">Coiled coil</keyword>
<dbReference type="InterPro" id="IPR002525">
    <property type="entry name" value="Transp_IS110-like_N"/>
</dbReference>
<protein>
    <submittedName>
        <fullName evidence="4">Transposase</fullName>
    </submittedName>
</protein>
<dbReference type="Pfam" id="PF02371">
    <property type="entry name" value="Transposase_20"/>
    <property type="match status" value="1"/>
</dbReference>
<proteinExistence type="predicted"/>
<dbReference type="GO" id="GO:0006313">
    <property type="term" value="P:DNA transposition"/>
    <property type="evidence" value="ECO:0007669"/>
    <property type="project" value="InterPro"/>
</dbReference>
<accession>A0A1C3XJ42</accession>
<dbReference type="GO" id="GO:0003677">
    <property type="term" value="F:DNA binding"/>
    <property type="evidence" value="ECO:0007669"/>
    <property type="project" value="InterPro"/>
</dbReference>
<evidence type="ECO:0000259" key="2">
    <source>
        <dbReference type="Pfam" id="PF01548"/>
    </source>
</evidence>
<dbReference type="PANTHER" id="PTHR33055:SF3">
    <property type="entry name" value="PUTATIVE TRANSPOSASE FOR IS117-RELATED"/>
    <property type="match status" value="1"/>
</dbReference>
<name>A0A1C3XJ42_9BRAD</name>
<dbReference type="Pfam" id="PF01548">
    <property type="entry name" value="DEDD_Tnp_IS110"/>
    <property type="match status" value="1"/>
</dbReference>
<dbReference type="InterPro" id="IPR047650">
    <property type="entry name" value="Transpos_IS110"/>
</dbReference>
<gene>
    <name evidence="4" type="ORF">GA0061099_103029</name>
</gene>
<reference evidence="4 5" key="1">
    <citation type="submission" date="2016-08" db="EMBL/GenBank/DDBJ databases">
        <authorList>
            <person name="Seilhamer J.J."/>
        </authorList>
    </citation>
    <scope>NUCLEOTIDE SEQUENCE [LARGE SCALE GENOMIC DNA]</scope>
    <source>
        <strain evidence="4 5">CCBAU 10071</strain>
    </source>
</reference>
<dbReference type="PANTHER" id="PTHR33055">
    <property type="entry name" value="TRANSPOSASE FOR INSERTION SEQUENCE ELEMENT IS1111A"/>
    <property type="match status" value="1"/>
</dbReference>